<dbReference type="OrthoDB" id="679891at2759"/>
<organism evidence="1 2">
    <name type="scientific">Vanilla planifolia</name>
    <name type="common">Vanilla</name>
    <dbReference type="NCBI Taxonomy" id="51239"/>
    <lineage>
        <taxon>Eukaryota</taxon>
        <taxon>Viridiplantae</taxon>
        <taxon>Streptophyta</taxon>
        <taxon>Embryophyta</taxon>
        <taxon>Tracheophyta</taxon>
        <taxon>Spermatophyta</taxon>
        <taxon>Magnoliopsida</taxon>
        <taxon>Liliopsida</taxon>
        <taxon>Asparagales</taxon>
        <taxon>Orchidaceae</taxon>
        <taxon>Vanilloideae</taxon>
        <taxon>Vanilleae</taxon>
        <taxon>Vanilla</taxon>
    </lineage>
</organism>
<dbReference type="EMBL" id="JADCNL010000012">
    <property type="protein sequence ID" value="KAG0457208.1"/>
    <property type="molecule type" value="Genomic_DNA"/>
</dbReference>
<gene>
    <name evidence="1" type="ORF">HPP92_022365</name>
</gene>
<evidence type="ECO:0000313" key="2">
    <source>
        <dbReference type="Proteomes" id="UP000636800"/>
    </source>
</evidence>
<comment type="caution">
    <text evidence="1">The sequence shown here is derived from an EMBL/GenBank/DDBJ whole genome shotgun (WGS) entry which is preliminary data.</text>
</comment>
<dbReference type="Proteomes" id="UP000636800">
    <property type="component" value="Chromosome 12"/>
</dbReference>
<proteinExistence type="predicted"/>
<protein>
    <submittedName>
        <fullName evidence="1">Uncharacterized protein</fullName>
    </submittedName>
</protein>
<keyword evidence="2" id="KW-1185">Reference proteome</keyword>
<reference evidence="1 2" key="1">
    <citation type="journal article" date="2020" name="Nat. Food">
        <title>A phased Vanilla planifolia genome enables genetic improvement of flavour and production.</title>
        <authorList>
            <person name="Hasing T."/>
            <person name="Tang H."/>
            <person name="Brym M."/>
            <person name="Khazi F."/>
            <person name="Huang T."/>
            <person name="Chambers A.H."/>
        </authorList>
    </citation>
    <scope>NUCLEOTIDE SEQUENCE [LARGE SCALE GENOMIC DNA]</scope>
    <source>
        <tissue evidence="1">Leaf</tissue>
    </source>
</reference>
<evidence type="ECO:0000313" key="1">
    <source>
        <dbReference type="EMBL" id="KAG0457208.1"/>
    </source>
</evidence>
<name>A0A835UDG9_VANPL</name>
<accession>A0A835UDG9</accession>
<sequence length="79" mass="9151">MGKAGRWLRGLLSGKKVEEEGRAAENQPFKEKKWDFIKSFREKDKGRAQRNSLCHVWRRWRKLFRSSGSGLTGTTGKPT</sequence>
<dbReference type="AlphaFoldDB" id="A0A835UDG9"/>